<dbReference type="Pfam" id="PF05347">
    <property type="entry name" value="Complex1_LYR"/>
    <property type="match status" value="1"/>
</dbReference>
<proteinExistence type="predicted"/>
<dbReference type="GO" id="GO:0034551">
    <property type="term" value="P:mitochondrial respiratory chain complex III assembly"/>
    <property type="evidence" value="ECO:0007669"/>
    <property type="project" value="InterPro"/>
</dbReference>
<protein>
    <recommendedName>
        <fullName evidence="4">Complex 1 LYR protein domain-containing protein</fullName>
    </recommendedName>
</protein>
<reference evidence="5 6" key="1">
    <citation type="journal article" date="2015" name="Genome Biol. Evol.">
        <title>Comparative Genomics of a Bacterivorous Green Alga Reveals Evolutionary Causalities and Consequences of Phago-Mixotrophic Mode of Nutrition.</title>
        <authorList>
            <person name="Burns J.A."/>
            <person name="Paasch A."/>
            <person name="Narechania A."/>
            <person name="Kim E."/>
        </authorList>
    </citation>
    <scope>NUCLEOTIDE SEQUENCE [LARGE SCALE GENOMIC DNA]</scope>
    <source>
        <strain evidence="5 6">PLY_AMNH</strain>
    </source>
</reference>
<comment type="caution">
    <text evidence="5">The sequence shown here is derived from an EMBL/GenBank/DDBJ whole genome shotgun (WGS) entry which is preliminary data.</text>
</comment>
<dbReference type="GO" id="GO:0005759">
    <property type="term" value="C:mitochondrial matrix"/>
    <property type="evidence" value="ECO:0007669"/>
    <property type="project" value="UniProtKB-SubCell"/>
</dbReference>
<comment type="subcellular location">
    <subcellularLocation>
        <location evidence="1">Mitochondrion matrix</location>
    </subcellularLocation>
</comment>
<evidence type="ECO:0000256" key="1">
    <source>
        <dbReference type="ARBA" id="ARBA00004305"/>
    </source>
</evidence>
<dbReference type="EMBL" id="LGRX02026210">
    <property type="protein sequence ID" value="KAK3251175.1"/>
    <property type="molecule type" value="Genomic_DNA"/>
</dbReference>
<dbReference type="CDD" id="cd20267">
    <property type="entry name" value="Complex1_LYR_LYRM7"/>
    <property type="match status" value="1"/>
</dbReference>
<dbReference type="PANTHER" id="PTHR46749">
    <property type="entry name" value="COMPLEX III ASSEMBLY FACTOR LYRM7"/>
    <property type="match status" value="1"/>
</dbReference>
<keyword evidence="2" id="KW-0496">Mitochondrion</keyword>
<gene>
    <name evidence="5" type="ORF">CYMTET_39480</name>
</gene>
<name>A0AAE0CC38_9CHLO</name>
<dbReference type="Proteomes" id="UP001190700">
    <property type="component" value="Unassembled WGS sequence"/>
</dbReference>
<sequence length="84" mass="9780">MSRVINLYRQLLRERRTLFNGDTDNLRASLTEIRSHFENARFEQDESAIAKMVKDGQDAAQFMRNNVVQGKLNERGNYGQVLSF</sequence>
<organism evidence="5 6">
    <name type="scientific">Cymbomonas tetramitiformis</name>
    <dbReference type="NCBI Taxonomy" id="36881"/>
    <lineage>
        <taxon>Eukaryota</taxon>
        <taxon>Viridiplantae</taxon>
        <taxon>Chlorophyta</taxon>
        <taxon>Pyramimonadophyceae</taxon>
        <taxon>Pyramimonadales</taxon>
        <taxon>Pyramimonadaceae</taxon>
        <taxon>Cymbomonas</taxon>
    </lineage>
</organism>
<evidence type="ECO:0000313" key="5">
    <source>
        <dbReference type="EMBL" id="KAK3251175.1"/>
    </source>
</evidence>
<dbReference type="GO" id="GO:0044183">
    <property type="term" value="F:protein folding chaperone"/>
    <property type="evidence" value="ECO:0007669"/>
    <property type="project" value="TreeGrafter"/>
</dbReference>
<dbReference type="AlphaFoldDB" id="A0AAE0CC38"/>
<dbReference type="InterPro" id="IPR008011">
    <property type="entry name" value="Complex1_LYR_dom"/>
</dbReference>
<feature type="domain" description="Complex 1 LYR protein" evidence="4">
    <location>
        <begin position="3"/>
        <end position="60"/>
    </location>
</feature>
<accession>A0AAE0CC38</accession>
<evidence type="ECO:0000313" key="6">
    <source>
        <dbReference type="Proteomes" id="UP001190700"/>
    </source>
</evidence>
<evidence type="ECO:0000259" key="4">
    <source>
        <dbReference type="Pfam" id="PF05347"/>
    </source>
</evidence>
<evidence type="ECO:0000256" key="3">
    <source>
        <dbReference type="ARBA" id="ARBA00023186"/>
    </source>
</evidence>
<dbReference type="InterPro" id="IPR045298">
    <property type="entry name" value="Complex1_LYR_LYRM7"/>
</dbReference>
<dbReference type="InterPro" id="IPR050435">
    <property type="entry name" value="MZM1/LYRM7"/>
</dbReference>
<keyword evidence="6" id="KW-1185">Reference proteome</keyword>
<keyword evidence="3" id="KW-0143">Chaperone</keyword>
<dbReference type="PANTHER" id="PTHR46749:SF1">
    <property type="entry name" value="COMPLEX III ASSEMBLY FACTOR LYRM7"/>
    <property type="match status" value="1"/>
</dbReference>
<evidence type="ECO:0000256" key="2">
    <source>
        <dbReference type="ARBA" id="ARBA00023128"/>
    </source>
</evidence>